<dbReference type="PANTHER" id="PTHR45902">
    <property type="entry name" value="LATROPHILIN RECEPTOR-LIKE PROTEIN A"/>
    <property type="match status" value="1"/>
</dbReference>
<evidence type="ECO:0000313" key="1">
    <source>
        <dbReference type="EMBL" id="CAC5404826.1"/>
    </source>
</evidence>
<dbReference type="InterPro" id="IPR053231">
    <property type="entry name" value="GPCR_LN-TM7"/>
</dbReference>
<accession>A0A6J8DA05</accession>
<dbReference type="EMBL" id="CACVKT020007046">
    <property type="protein sequence ID" value="CAC5404826.1"/>
    <property type="molecule type" value="Genomic_DNA"/>
</dbReference>
<sequence>MKQINCIFKMNSFHQTTKLQLISTYAVVSVYCLELSYVMDAYRARCGNKVCGPQKSDSTNEMVREYCPECICDDTCIIYKNCCPDHYFRFRLSCEETSLLDLNSIPNEKSIAMISHCPVSSDNTTKKKCEMSSSLLKNFQNIPVYSRKSGLTYRNIHCSVCHNESLRDIHQWKIEIQCADFADFNFLSSYSEIFDYAEEKKCDIFYSSAEIAGLHINTCEDNSIRDNAMISKCNVSGTWKKYDADIDFACRIYDNRFYFFKNVFCHLCNPPNDVTIGEVISKCNATGLWNAFSADLEKACYNNIKSPLTTPFKNIYCYLCNINDRNKTHNMHFKELVYFIEEKMENKSEFVLQLKSLDLNLESIIDSGTKYIKDTNPVTKATKKTKIIQDKDFYDLNKTSIMLQYFAFTGSPMFCQNYSFFSRLSDCDCSDSCYFQSRCCIDKYFQKSTTCTDPRYSDQKNGYLVFDTCTKSISMMLEKLCSISDIKKFFTFLPVEIQIAESYTHFKNIYCALCSDGLNQSDSQILNSISMWDLNIRCNVYLPPFFFLSFEDYFRFLQDNGCSVKYKPSEYTNVNCEEREDKHCNVSGNWMHGDQDVKSACENVNMPRNLYKSKMSVFCAMCNPEQKHKVEYSECNTTGLWENYDKDTEESCLSMPSIEYLAPYKNKFCEICNQEEGTRIITLPSRSVQYDKIIVREFMPPTFRLIFELSNYEQSSKHKGQTLSCNASQILFLNECRDVRCYPGRMHIDTGCTPLFKTTAKLGYILYAGLKTTLVSDINDTMPFLESVGESFKDFLKKRLLLSFIDFETSIIYSNLYCPDSKSNKLDKGTKVLILAYHKFFIQDSVNRSMTEETLVSLLGSTFNVTYDYFQQPFLIHHDENAFNLPTLVSRFQFTDKCYTKETSESYPGSLYVHSHVTELLICEQIELNYTEFNINLKNLQLTVLSRKVVIEPDEYILISPRQARICIDRLQTLNGMDTAGQERADIQHPPD</sequence>
<dbReference type="Proteomes" id="UP000507470">
    <property type="component" value="Unassembled WGS sequence"/>
</dbReference>
<dbReference type="PANTHER" id="PTHR45902:SF4">
    <property type="entry name" value="G-PROTEIN COUPLED RECEPTORS FAMILY 2 PROFILE 2 DOMAIN-CONTAINING PROTEIN"/>
    <property type="match status" value="1"/>
</dbReference>
<reference evidence="1 2" key="1">
    <citation type="submission" date="2020-06" db="EMBL/GenBank/DDBJ databases">
        <authorList>
            <person name="Li R."/>
            <person name="Bekaert M."/>
        </authorList>
    </citation>
    <scope>NUCLEOTIDE SEQUENCE [LARGE SCALE GENOMIC DNA]</scope>
    <source>
        <strain evidence="2">wild</strain>
    </source>
</reference>
<name>A0A6J8DA05_MYTCO</name>
<dbReference type="OrthoDB" id="10051649at2759"/>
<protein>
    <recommendedName>
        <fullName evidence="3">SMB domain-containing protein</fullName>
    </recommendedName>
</protein>
<gene>
    <name evidence="1" type="ORF">MCOR_38570</name>
</gene>
<keyword evidence="2" id="KW-1185">Reference proteome</keyword>
<evidence type="ECO:0008006" key="3">
    <source>
        <dbReference type="Google" id="ProtNLM"/>
    </source>
</evidence>
<proteinExistence type="predicted"/>
<evidence type="ECO:0000313" key="2">
    <source>
        <dbReference type="Proteomes" id="UP000507470"/>
    </source>
</evidence>
<organism evidence="1 2">
    <name type="scientific">Mytilus coruscus</name>
    <name type="common">Sea mussel</name>
    <dbReference type="NCBI Taxonomy" id="42192"/>
    <lineage>
        <taxon>Eukaryota</taxon>
        <taxon>Metazoa</taxon>
        <taxon>Spiralia</taxon>
        <taxon>Lophotrochozoa</taxon>
        <taxon>Mollusca</taxon>
        <taxon>Bivalvia</taxon>
        <taxon>Autobranchia</taxon>
        <taxon>Pteriomorphia</taxon>
        <taxon>Mytilida</taxon>
        <taxon>Mytiloidea</taxon>
        <taxon>Mytilidae</taxon>
        <taxon>Mytilinae</taxon>
        <taxon>Mytilus</taxon>
    </lineage>
</organism>
<dbReference type="AlphaFoldDB" id="A0A6J8DA05"/>